<dbReference type="PROSITE" id="PS00907">
    <property type="entry name" value="UROD_2"/>
    <property type="match status" value="1"/>
</dbReference>
<evidence type="ECO:0000256" key="1">
    <source>
        <dbReference type="ARBA" id="ARBA00004514"/>
    </source>
</evidence>
<dbReference type="EC" id="4.1.1.37" evidence="5"/>
<evidence type="ECO:0000256" key="2">
    <source>
        <dbReference type="ARBA" id="ARBA00004804"/>
    </source>
</evidence>
<keyword evidence="10" id="KW-0627">Porphyrin biosynthesis</keyword>
<dbReference type="Gene3D" id="3.20.20.210">
    <property type="match status" value="1"/>
</dbReference>
<comment type="subcellular location">
    <subcellularLocation>
        <location evidence="1">Cytoplasm</location>
        <location evidence="1">Cytosol</location>
    </subcellularLocation>
</comment>
<reference evidence="17" key="1">
    <citation type="submission" date="2012-12" db="EMBL/GenBank/DDBJ databases">
        <authorList>
            <person name="Hellsten U."/>
            <person name="Grimwood J."/>
            <person name="Chapman J.A."/>
            <person name="Shapiro H."/>
            <person name="Aerts A."/>
            <person name="Otillar R.P."/>
            <person name="Terry A.Y."/>
            <person name="Boore J.L."/>
            <person name="Simakov O."/>
            <person name="Marletaz F."/>
            <person name="Cho S.-J."/>
            <person name="Edsinger-Gonzales E."/>
            <person name="Havlak P."/>
            <person name="Kuo D.-H."/>
            <person name="Larsson T."/>
            <person name="Lv J."/>
            <person name="Arendt D."/>
            <person name="Savage R."/>
            <person name="Osoegawa K."/>
            <person name="de Jong P."/>
            <person name="Lindberg D.R."/>
            <person name="Seaver E.C."/>
            <person name="Weisblat D.A."/>
            <person name="Putnam N.H."/>
            <person name="Grigoriev I.V."/>
            <person name="Rokhsar D.S."/>
        </authorList>
    </citation>
    <scope>NUCLEOTIDE SEQUENCE</scope>
    <source>
        <strain evidence="17">I ESC-2004</strain>
    </source>
</reference>
<keyword evidence="9" id="KW-0456">Lyase</keyword>
<evidence type="ECO:0000256" key="7">
    <source>
        <dbReference type="ARBA" id="ARBA00022490"/>
    </source>
</evidence>
<dbReference type="NCBIfam" id="TIGR01464">
    <property type="entry name" value="hemE"/>
    <property type="match status" value="1"/>
</dbReference>
<evidence type="ECO:0000256" key="4">
    <source>
        <dbReference type="ARBA" id="ARBA00011738"/>
    </source>
</evidence>
<dbReference type="EMBL" id="AMQN01000037">
    <property type="status" value="NOT_ANNOTATED_CDS"/>
    <property type="molecule type" value="Genomic_DNA"/>
</dbReference>
<dbReference type="Pfam" id="PF01208">
    <property type="entry name" value="URO-D"/>
    <property type="match status" value="1"/>
</dbReference>
<evidence type="ECO:0000256" key="3">
    <source>
        <dbReference type="ARBA" id="ARBA00009935"/>
    </source>
</evidence>
<dbReference type="PANTHER" id="PTHR21091:SF169">
    <property type="entry name" value="UROPORPHYRINOGEN DECARBOXYLASE"/>
    <property type="match status" value="1"/>
</dbReference>
<evidence type="ECO:0000256" key="6">
    <source>
        <dbReference type="ARBA" id="ARBA00014308"/>
    </source>
</evidence>
<organism evidence="15">
    <name type="scientific">Capitella teleta</name>
    <name type="common">Polychaete worm</name>
    <dbReference type="NCBI Taxonomy" id="283909"/>
    <lineage>
        <taxon>Eukaryota</taxon>
        <taxon>Metazoa</taxon>
        <taxon>Spiralia</taxon>
        <taxon>Lophotrochozoa</taxon>
        <taxon>Annelida</taxon>
        <taxon>Polychaeta</taxon>
        <taxon>Sedentaria</taxon>
        <taxon>Scolecida</taxon>
        <taxon>Capitellidae</taxon>
        <taxon>Capitella</taxon>
    </lineage>
</organism>
<dbReference type="Proteomes" id="UP000014760">
    <property type="component" value="Unassembled WGS sequence"/>
</dbReference>
<evidence type="ECO:0000256" key="5">
    <source>
        <dbReference type="ARBA" id="ARBA00012288"/>
    </source>
</evidence>
<sequence length="333" mass="37106">MRQAGRYLPEFREFRTKHEFFEICRNPEMACEITLQPIRRFDLDAAIIFSDILVIPQAMGVDVKMVAGKGLEFDNLLKSPEDIDRLNCTFDIKKELGYVFDAITVTRHKLEGKVPLIGFSGAPWTLMSYMIEGGSSSTSSKAKRWLYAHPEASQRLLQALTDIIIEYLVGQVMAGAQALQLFESNAGILGHSLFSKFSLPYIRQISTRVKARLAEQSITAVPMIVFAKDAHFALEELSQSGYEVMGLDWTVKPQNARRLSGATVTLQGNMDPCALYAPKESIGKIVKEMVSKFGTQRYIANLGHGMYPDMDPEAVKAFVDAVHEHSAAMNASN</sequence>
<dbReference type="UniPathway" id="UPA00251">
    <property type="reaction ID" value="UER00321"/>
</dbReference>
<reference evidence="16" key="3">
    <citation type="submission" date="2015-06" db="UniProtKB">
        <authorList>
            <consortium name="EnsemblMetazoa"/>
        </authorList>
    </citation>
    <scope>IDENTIFICATION</scope>
</reference>
<evidence type="ECO:0000313" key="15">
    <source>
        <dbReference type="EMBL" id="ELU18848.1"/>
    </source>
</evidence>
<dbReference type="CDD" id="cd00717">
    <property type="entry name" value="URO-D"/>
    <property type="match status" value="1"/>
</dbReference>
<keyword evidence="17" id="KW-1185">Reference proteome</keyword>
<dbReference type="FunFam" id="3.20.20.210:FF:000008">
    <property type="entry name" value="Uroporphyrinogen decarboxylase"/>
    <property type="match status" value="1"/>
</dbReference>
<comment type="catalytic activity">
    <reaction evidence="12">
        <text>uroporphyrinogen I + 4 H(+) = coproporphyrinogen I + 4 CO2</text>
        <dbReference type="Rhea" id="RHEA:31239"/>
        <dbReference type="ChEBI" id="CHEBI:15378"/>
        <dbReference type="ChEBI" id="CHEBI:16526"/>
        <dbReference type="ChEBI" id="CHEBI:62626"/>
        <dbReference type="ChEBI" id="CHEBI:62631"/>
    </reaction>
    <physiologicalReaction direction="left-to-right" evidence="12">
        <dbReference type="Rhea" id="RHEA:31240"/>
    </physiologicalReaction>
</comment>
<evidence type="ECO:0000259" key="14">
    <source>
        <dbReference type="PROSITE" id="PS00907"/>
    </source>
</evidence>
<dbReference type="GO" id="GO:0004853">
    <property type="term" value="F:uroporphyrinogen decarboxylase activity"/>
    <property type="evidence" value="ECO:0007669"/>
    <property type="project" value="UniProtKB-EC"/>
</dbReference>
<evidence type="ECO:0000313" key="16">
    <source>
        <dbReference type="EnsemblMetazoa" id="CapteP180157"/>
    </source>
</evidence>
<comment type="function">
    <text evidence="11">Catalyzes the sequential decarboxylation of the four acetate side chains of uroporphyrinogen to form coproporphyrinogen and participates in the fifth step in the heme biosynthetic pathway. Isomer I or isomer III of uroporphyrinogen may serve as substrate, but only coproporphyrinogen III can ultimately be converted to heme. In vitro also decarboxylates pentacarboxylate porphyrinogen I.</text>
</comment>
<evidence type="ECO:0000256" key="11">
    <source>
        <dbReference type="ARBA" id="ARBA00045708"/>
    </source>
</evidence>
<dbReference type="InterPro" id="IPR000257">
    <property type="entry name" value="Uroporphyrinogen_deCOase"/>
</dbReference>
<keyword evidence="7" id="KW-0963">Cytoplasm</keyword>
<dbReference type="EMBL" id="KB291798">
    <property type="protein sequence ID" value="ELU18848.1"/>
    <property type="molecule type" value="Genomic_DNA"/>
</dbReference>
<keyword evidence="8" id="KW-0210">Decarboxylase</keyword>
<protein>
    <recommendedName>
        <fullName evidence="6">Uroporphyrinogen decarboxylase</fullName>
        <ecNumber evidence="5">4.1.1.37</ecNumber>
    </recommendedName>
</protein>
<evidence type="ECO:0000256" key="12">
    <source>
        <dbReference type="ARBA" id="ARBA00047341"/>
    </source>
</evidence>
<dbReference type="GO" id="GO:0006782">
    <property type="term" value="P:protoporphyrinogen IX biosynthetic process"/>
    <property type="evidence" value="ECO:0007669"/>
    <property type="project" value="UniProtKB-UniPathway"/>
</dbReference>
<evidence type="ECO:0000256" key="10">
    <source>
        <dbReference type="ARBA" id="ARBA00023244"/>
    </source>
</evidence>
<dbReference type="EnsemblMetazoa" id="CapteT180157">
    <property type="protein sequence ID" value="CapteP180157"/>
    <property type="gene ID" value="CapteG180157"/>
</dbReference>
<evidence type="ECO:0000313" key="17">
    <source>
        <dbReference type="Proteomes" id="UP000014760"/>
    </source>
</evidence>
<comment type="subunit">
    <text evidence="4">Homodimer.</text>
</comment>
<dbReference type="SUPFAM" id="SSF51726">
    <property type="entry name" value="UROD/MetE-like"/>
    <property type="match status" value="1"/>
</dbReference>
<reference evidence="15 17" key="2">
    <citation type="journal article" date="2013" name="Nature">
        <title>Insights into bilaterian evolution from three spiralian genomes.</title>
        <authorList>
            <person name="Simakov O."/>
            <person name="Marletaz F."/>
            <person name="Cho S.J."/>
            <person name="Edsinger-Gonzales E."/>
            <person name="Havlak P."/>
            <person name="Hellsten U."/>
            <person name="Kuo D.H."/>
            <person name="Larsson T."/>
            <person name="Lv J."/>
            <person name="Arendt D."/>
            <person name="Savage R."/>
            <person name="Osoegawa K."/>
            <person name="de Jong P."/>
            <person name="Grimwood J."/>
            <person name="Chapman J.A."/>
            <person name="Shapiro H."/>
            <person name="Aerts A."/>
            <person name="Otillar R.P."/>
            <person name="Terry A.Y."/>
            <person name="Boore J.L."/>
            <person name="Grigoriev I.V."/>
            <person name="Lindberg D.R."/>
            <person name="Seaver E.C."/>
            <person name="Weisblat D.A."/>
            <person name="Putnam N.H."/>
            <person name="Rokhsar D.S."/>
        </authorList>
    </citation>
    <scope>NUCLEOTIDE SEQUENCE</scope>
    <source>
        <strain evidence="15 17">I ESC-2004</strain>
    </source>
</reference>
<name>N1PB10_CAPTE</name>
<dbReference type="InterPro" id="IPR006361">
    <property type="entry name" value="Uroporphyrinogen_deCO2ase_HemE"/>
</dbReference>
<comment type="similarity">
    <text evidence="3">Belongs to the uroporphyrinogen decarboxylase family.</text>
</comment>
<feature type="domain" description="Uroporphyrinogen decarboxylase (URO-D)" evidence="14">
    <location>
        <begin position="117"/>
        <end position="133"/>
    </location>
</feature>
<dbReference type="InterPro" id="IPR038071">
    <property type="entry name" value="UROD/MetE-like_sf"/>
</dbReference>
<comment type="catalytic activity">
    <reaction evidence="13">
        <text>uroporphyrinogen III + 4 H(+) = coproporphyrinogen III + 4 CO2</text>
        <dbReference type="Rhea" id="RHEA:19865"/>
        <dbReference type="ChEBI" id="CHEBI:15378"/>
        <dbReference type="ChEBI" id="CHEBI:16526"/>
        <dbReference type="ChEBI" id="CHEBI:57308"/>
        <dbReference type="ChEBI" id="CHEBI:57309"/>
        <dbReference type="EC" id="4.1.1.37"/>
    </reaction>
    <physiologicalReaction direction="left-to-right" evidence="13">
        <dbReference type="Rhea" id="RHEA:19866"/>
    </physiologicalReaction>
</comment>
<dbReference type="AlphaFoldDB" id="N1PB10"/>
<dbReference type="PANTHER" id="PTHR21091">
    <property type="entry name" value="METHYLTETRAHYDROFOLATE:HOMOCYSTEINE METHYLTRANSFERASE RELATED"/>
    <property type="match status" value="1"/>
</dbReference>
<comment type="pathway">
    <text evidence="2">Porphyrin-containing compound metabolism; protoporphyrin-IX biosynthesis; coproporphyrinogen-III from 5-aminolevulinate: step 4/4.</text>
</comment>
<dbReference type="OrthoDB" id="339900at2759"/>
<dbReference type="STRING" id="283909.N1PB10"/>
<dbReference type="HOGENOM" id="CLU_040933_0_0_1"/>
<gene>
    <name evidence="15" type="ORF">CAPTEDRAFT_180157</name>
</gene>
<dbReference type="OMA" id="LWLMRQA"/>
<evidence type="ECO:0000256" key="13">
    <source>
        <dbReference type="ARBA" id="ARBA00048411"/>
    </source>
</evidence>
<accession>N1PB10</accession>
<dbReference type="GO" id="GO:0005829">
    <property type="term" value="C:cytosol"/>
    <property type="evidence" value="ECO:0007669"/>
    <property type="project" value="UniProtKB-SubCell"/>
</dbReference>
<evidence type="ECO:0000256" key="8">
    <source>
        <dbReference type="ARBA" id="ARBA00022793"/>
    </source>
</evidence>
<proteinExistence type="inferred from homology"/>
<evidence type="ECO:0000256" key="9">
    <source>
        <dbReference type="ARBA" id="ARBA00023239"/>
    </source>
</evidence>